<comment type="subcellular location">
    <subcellularLocation>
        <location evidence="1">Cell membrane</location>
        <topology evidence="1">Single-pass membrane protein</topology>
    </subcellularLocation>
</comment>
<evidence type="ECO:0000256" key="7">
    <source>
        <dbReference type="ARBA" id="ARBA00022989"/>
    </source>
</evidence>
<evidence type="ECO:0000313" key="13">
    <source>
        <dbReference type="Proteomes" id="UP000076218"/>
    </source>
</evidence>
<evidence type="ECO:0000256" key="10">
    <source>
        <dbReference type="SAM" id="MobiDB-lite"/>
    </source>
</evidence>
<dbReference type="NCBIfam" id="TIGR00739">
    <property type="entry name" value="yajC"/>
    <property type="match status" value="1"/>
</dbReference>
<feature type="region of interest" description="Disordered" evidence="10">
    <location>
        <begin position="129"/>
        <end position="158"/>
    </location>
</feature>
<comment type="caution">
    <text evidence="12">The sequence shown here is derived from an EMBL/GenBank/DDBJ whole genome shotgun (WGS) entry which is preliminary data.</text>
</comment>
<evidence type="ECO:0000256" key="4">
    <source>
        <dbReference type="ARBA" id="ARBA00022475"/>
    </source>
</evidence>
<comment type="similarity">
    <text evidence="2">Belongs to the YajC family.</text>
</comment>
<dbReference type="Pfam" id="PF02699">
    <property type="entry name" value="YajC"/>
    <property type="match status" value="1"/>
</dbReference>
<keyword evidence="5 11" id="KW-0812">Transmembrane</keyword>
<dbReference type="GO" id="GO:0015031">
    <property type="term" value="P:protein transport"/>
    <property type="evidence" value="ECO:0007669"/>
    <property type="project" value="UniProtKB-KW"/>
</dbReference>
<dbReference type="SMART" id="SM01323">
    <property type="entry name" value="YajC"/>
    <property type="match status" value="1"/>
</dbReference>
<evidence type="ECO:0000256" key="2">
    <source>
        <dbReference type="ARBA" id="ARBA00006742"/>
    </source>
</evidence>
<evidence type="ECO:0000313" key="12">
    <source>
        <dbReference type="EMBL" id="KZC95525.1"/>
    </source>
</evidence>
<feature type="transmembrane region" description="Helical" evidence="11">
    <location>
        <begin position="32"/>
        <end position="49"/>
    </location>
</feature>
<name>A0A154V2C6_9MICO</name>
<evidence type="ECO:0000256" key="8">
    <source>
        <dbReference type="ARBA" id="ARBA00023010"/>
    </source>
</evidence>
<dbReference type="GO" id="GO:0005886">
    <property type="term" value="C:plasma membrane"/>
    <property type="evidence" value="ECO:0007669"/>
    <property type="project" value="UniProtKB-SubCell"/>
</dbReference>
<dbReference type="InterPro" id="IPR003849">
    <property type="entry name" value="Preprotein_translocase_YajC"/>
</dbReference>
<evidence type="ECO:0000256" key="11">
    <source>
        <dbReference type="SAM" id="Phobius"/>
    </source>
</evidence>
<keyword evidence="7 11" id="KW-1133">Transmembrane helix</keyword>
<accession>A0A154V2C6</accession>
<organism evidence="12 13">
    <name type="scientific">Clavibacter tessellarius</name>
    <dbReference type="NCBI Taxonomy" id="31965"/>
    <lineage>
        <taxon>Bacteria</taxon>
        <taxon>Bacillati</taxon>
        <taxon>Actinomycetota</taxon>
        <taxon>Actinomycetes</taxon>
        <taxon>Micrococcales</taxon>
        <taxon>Microbacteriaceae</taxon>
        <taxon>Clavibacter</taxon>
    </lineage>
</organism>
<dbReference type="AlphaFoldDB" id="A0A154V2C6"/>
<evidence type="ECO:0000256" key="6">
    <source>
        <dbReference type="ARBA" id="ARBA00022927"/>
    </source>
</evidence>
<protein>
    <submittedName>
        <fullName evidence="12">Preprotein translocase subunit YajC</fullName>
    </submittedName>
</protein>
<gene>
    <name evidence="12" type="ORF">AWH51_07790</name>
</gene>
<dbReference type="PANTHER" id="PTHR33909:SF1">
    <property type="entry name" value="SEC TRANSLOCON ACCESSORY COMPLEX SUBUNIT YAJC"/>
    <property type="match status" value="1"/>
</dbReference>
<evidence type="ECO:0000256" key="9">
    <source>
        <dbReference type="ARBA" id="ARBA00023136"/>
    </source>
</evidence>
<dbReference type="Proteomes" id="UP000076218">
    <property type="component" value="Unassembled WGS sequence"/>
</dbReference>
<sequence length="158" mass="17271">MAYDSSWPPAERRRFVASVHPQLLKGPSRMDPFTLIMFAVLALLIFFMFRNSRKRQKDLAALQTQMVPGAEVMTASGIYGTLVSFDDENNLAYLEVSPGTVLKLHRQTIARVVEPTVAVADDASELVDDAPATDVVDETGSTDAGRRLDDGDAPTARS</sequence>
<evidence type="ECO:0000256" key="5">
    <source>
        <dbReference type="ARBA" id="ARBA00022692"/>
    </source>
</evidence>
<keyword evidence="4" id="KW-1003">Cell membrane</keyword>
<evidence type="ECO:0000256" key="3">
    <source>
        <dbReference type="ARBA" id="ARBA00022448"/>
    </source>
</evidence>
<reference evidence="12 13" key="1">
    <citation type="submission" date="2016-01" db="EMBL/GenBank/DDBJ databases">
        <title>Draft genome sequence of Clavibacter michiganensis subsp. tessellarius DOAB 609.</title>
        <authorList>
            <person name="Tambong J.T."/>
        </authorList>
    </citation>
    <scope>NUCLEOTIDE SEQUENCE [LARGE SCALE GENOMIC DNA]</scope>
    <source>
        <strain evidence="12 13">DOAB 609</strain>
    </source>
</reference>
<dbReference type="PANTHER" id="PTHR33909">
    <property type="entry name" value="SEC TRANSLOCON ACCESSORY COMPLEX SUBUNIT YAJC"/>
    <property type="match status" value="1"/>
</dbReference>
<evidence type="ECO:0000256" key="1">
    <source>
        <dbReference type="ARBA" id="ARBA00004162"/>
    </source>
</evidence>
<keyword evidence="6" id="KW-0653">Protein transport</keyword>
<keyword evidence="9 11" id="KW-0472">Membrane</keyword>
<dbReference type="EMBL" id="LQXA01000023">
    <property type="protein sequence ID" value="KZC95525.1"/>
    <property type="molecule type" value="Genomic_DNA"/>
</dbReference>
<keyword evidence="3" id="KW-0813">Transport</keyword>
<proteinExistence type="inferred from homology"/>
<keyword evidence="8" id="KW-0811">Translocation</keyword>
<dbReference type="STRING" id="31965.AWH51_07790"/>